<dbReference type="KEGG" id="sli:Slin_1038"/>
<name>D2QJW7_SPILD</name>
<dbReference type="STRING" id="504472.Slin_1038"/>
<sequence>MQVLYQRWDLVCLTSTASNARCGTRRVVLGFILRCYKINMVYDSNQVQS</sequence>
<protein>
    <submittedName>
        <fullName evidence="1">Uncharacterized protein</fullName>
    </submittedName>
</protein>
<dbReference type="EMBL" id="CP001769">
    <property type="protein sequence ID" value="ADB37089.1"/>
    <property type="molecule type" value="Genomic_DNA"/>
</dbReference>
<organism evidence="1 2">
    <name type="scientific">Spirosoma linguale (strain ATCC 33905 / DSM 74 / LMG 10896 / Claus 1)</name>
    <dbReference type="NCBI Taxonomy" id="504472"/>
    <lineage>
        <taxon>Bacteria</taxon>
        <taxon>Pseudomonadati</taxon>
        <taxon>Bacteroidota</taxon>
        <taxon>Cytophagia</taxon>
        <taxon>Cytophagales</taxon>
        <taxon>Cytophagaceae</taxon>
        <taxon>Spirosoma</taxon>
    </lineage>
</organism>
<reference evidence="1 2" key="1">
    <citation type="journal article" date="2010" name="Stand. Genomic Sci.">
        <title>Complete genome sequence of Spirosoma linguale type strain (1).</title>
        <authorList>
            <person name="Lail K."/>
            <person name="Sikorski J."/>
            <person name="Saunders E."/>
            <person name="Lapidus A."/>
            <person name="Glavina Del Rio T."/>
            <person name="Copeland A."/>
            <person name="Tice H."/>
            <person name="Cheng J.-F."/>
            <person name="Lucas S."/>
            <person name="Nolan M."/>
            <person name="Bruce D."/>
            <person name="Goodwin L."/>
            <person name="Pitluck S."/>
            <person name="Ivanova N."/>
            <person name="Mavromatis K."/>
            <person name="Ovchinnikova G."/>
            <person name="Pati A."/>
            <person name="Chen A."/>
            <person name="Palaniappan K."/>
            <person name="Land M."/>
            <person name="Hauser L."/>
            <person name="Chang Y.-J."/>
            <person name="Jeffries C.D."/>
            <person name="Chain P."/>
            <person name="Brettin T."/>
            <person name="Detter J.C."/>
            <person name="Schuetze A."/>
            <person name="Rohde M."/>
            <person name="Tindall B.J."/>
            <person name="Goeker M."/>
            <person name="Bristow J."/>
            <person name="Eisen J.A."/>
            <person name="Markowitz V."/>
            <person name="Hugenholtz P."/>
            <person name="Kyrpides N.C."/>
            <person name="Klenk H.-P."/>
            <person name="Chen F."/>
        </authorList>
    </citation>
    <scope>NUCLEOTIDE SEQUENCE [LARGE SCALE GENOMIC DNA]</scope>
    <source>
        <strain evidence="2">ATCC 33905 / DSM 74 / LMG 10896 / Claus 1</strain>
    </source>
</reference>
<dbReference type="AlphaFoldDB" id="D2QJW7"/>
<accession>D2QJW7</accession>
<gene>
    <name evidence="1" type="ordered locus">Slin_1038</name>
</gene>
<evidence type="ECO:0000313" key="1">
    <source>
        <dbReference type="EMBL" id="ADB37089.1"/>
    </source>
</evidence>
<proteinExistence type="predicted"/>
<evidence type="ECO:0000313" key="2">
    <source>
        <dbReference type="Proteomes" id="UP000002028"/>
    </source>
</evidence>
<dbReference type="HOGENOM" id="CLU_3140848_0_0_10"/>
<keyword evidence="2" id="KW-1185">Reference proteome</keyword>
<dbReference type="Proteomes" id="UP000002028">
    <property type="component" value="Chromosome"/>
</dbReference>